<dbReference type="OrthoDB" id="5142910at2759"/>
<comment type="caution">
    <text evidence="2">The sequence shown here is derived from an EMBL/GenBank/DDBJ whole genome shotgun (WGS) entry which is preliminary data.</text>
</comment>
<protein>
    <submittedName>
        <fullName evidence="2">Uncharacterized protein</fullName>
    </submittedName>
</protein>
<feature type="region of interest" description="Disordered" evidence="1">
    <location>
        <begin position="181"/>
        <end position="204"/>
    </location>
</feature>
<sequence>MPGPPTPVSGCPLQRLEIREGASSRVYHTCRPRNVFTLTLEGERPVESKAGTLILLIFNGQQRMVSVRLHDLLKSPLGSTDIVSVEKQRNQLCIKIPGENSAIVAQFEEKRDFNLAVYMLEKSNLHINEPMTRAPTTSIVTALPTTSLNLQTASNFGPRLSSITPLPQSFPSNVPYGLDHQSDTPFTSMLNSPLPPEGSGSTWGQPTAAPQFQYPQRINSLPTYASASPYSPLKSEAIGQQLNPYNIFLSRSNSQVHMPRSGTLDRSLGPELSGSHANASNASFWLLFNRFRVNKPDIITKDGITTEADLITKNYIATEDEILLKDDGNIEEGIITKDNSPTDFNNATKERSRCCTVISETKP</sequence>
<name>A0A9P5H1M7_9HYPO</name>
<dbReference type="Proteomes" id="UP000722485">
    <property type="component" value="Unassembled WGS sequence"/>
</dbReference>
<proteinExistence type="predicted"/>
<dbReference type="EMBL" id="JAANBB010000200">
    <property type="protein sequence ID" value="KAF7546772.1"/>
    <property type="molecule type" value="Genomic_DNA"/>
</dbReference>
<reference evidence="2" key="1">
    <citation type="submission" date="2020-03" db="EMBL/GenBank/DDBJ databases">
        <title>Draft Genome Sequence of Cylindrodendrum hubeiense.</title>
        <authorList>
            <person name="Buettner E."/>
            <person name="Kellner H."/>
        </authorList>
    </citation>
    <scope>NUCLEOTIDE SEQUENCE</scope>
    <source>
        <strain evidence="2">IHI 201604</strain>
    </source>
</reference>
<accession>A0A9P5H1M7</accession>
<evidence type="ECO:0000313" key="2">
    <source>
        <dbReference type="EMBL" id="KAF7546772.1"/>
    </source>
</evidence>
<evidence type="ECO:0000256" key="1">
    <source>
        <dbReference type="SAM" id="MobiDB-lite"/>
    </source>
</evidence>
<keyword evidence="3" id="KW-1185">Reference proteome</keyword>
<gene>
    <name evidence="2" type="ORF">G7Z17_g8205</name>
</gene>
<dbReference type="AlphaFoldDB" id="A0A9P5H1M7"/>
<organism evidence="2 3">
    <name type="scientific">Cylindrodendrum hubeiense</name>
    <dbReference type="NCBI Taxonomy" id="595255"/>
    <lineage>
        <taxon>Eukaryota</taxon>
        <taxon>Fungi</taxon>
        <taxon>Dikarya</taxon>
        <taxon>Ascomycota</taxon>
        <taxon>Pezizomycotina</taxon>
        <taxon>Sordariomycetes</taxon>
        <taxon>Hypocreomycetidae</taxon>
        <taxon>Hypocreales</taxon>
        <taxon>Nectriaceae</taxon>
        <taxon>Cylindrodendrum</taxon>
    </lineage>
</organism>
<evidence type="ECO:0000313" key="3">
    <source>
        <dbReference type="Proteomes" id="UP000722485"/>
    </source>
</evidence>